<dbReference type="PANTHER" id="PTHR20996:SF1">
    <property type="entry name" value="NUCLEAR ENVELOPE PHOSPHATASE-REGULATORY SUBUNIT 1"/>
    <property type="match status" value="1"/>
</dbReference>
<comment type="similarity">
    <text evidence="3">Belongs to the CNEP1R1 family.</text>
</comment>
<evidence type="ECO:0000256" key="3">
    <source>
        <dbReference type="ARBA" id="ARBA00010998"/>
    </source>
</evidence>
<accession>A0A914DZ78</accession>
<evidence type="ECO:0000256" key="4">
    <source>
        <dbReference type="ARBA" id="ARBA00022490"/>
    </source>
</evidence>
<proteinExistence type="inferred from homology"/>
<evidence type="ECO:0000256" key="10">
    <source>
        <dbReference type="ARBA" id="ARBA00030458"/>
    </source>
</evidence>
<keyword evidence="6 11" id="KW-1133">Transmembrane helix</keyword>
<dbReference type="GO" id="GO:0006629">
    <property type="term" value="P:lipid metabolic process"/>
    <property type="evidence" value="ECO:0007669"/>
    <property type="project" value="UniProtKB-KW"/>
</dbReference>
<evidence type="ECO:0000256" key="8">
    <source>
        <dbReference type="ARBA" id="ARBA00023136"/>
    </source>
</evidence>
<dbReference type="AlphaFoldDB" id="A0A914DZ78"/>
<keyword evidence="9" id="KW-0539">Nucleus</keyword>
<keyword evidence="8 11" id="KW-0472">Membrane</keyword>
<dbReference type="InterPro" id="IPR019168">
    <property type="entry name" value="NEP1-R1"/>
</dbReference>
<evidence type="ECO:0000256" key="2">
    <source>
        <dbReference type="ARBA" id="ARBA00004496"/>
    </source>
</evidence>
<evidence type="ECO:0000256" key="9">
    <source>
        <dbReference type="ARBA" id="ARBA00023242"/>
    </source>
</evidence>
<dbReference type="GO" id="GO:0031965">
    <property type="term" value="C:nuclear membrane"/>
    <property type="evidence" value="ECO:0007669"/>
    <property type="project" value="UniProtKB-SubCell"/>
</dbReference>
<evidence type="ECO:0000256" key="11">
    <source>
        <dbReference type="SAM" id="Phobius"/>
    </source>
</evidence>
<keyword evidence="7" id="KW-0443">Lipid metabolism</keyword>
<evidence type="ECO:0000313" key="13">
    <source>
        <dbReference type="WBParaSite" id="ACRNAN_scaffold460.g30258.t1"/>
    </source>
</evidence>
<reference evidence="13" key="1">
    <citation type="submission" date="2022-11" db="UniProtKB">
        <authorList>
            <consortium name="WormBaseParasite"/>
        </authorList>
    </citation>
    <scope>IDENTIFICATION</scope>
</reference>
<evidence type="ECO:0000256" key="5">
    <source>
        <dbReference type="ARBA" id="ARBA00022692"/>
    </source>
</evidence>
<sequence>MEETSSACEDMIFFERRLTEVIGSMQPTAYKWRTILVIVFLSTVYSAYFWILDPSIRFISLWESLTKHPLFTCSFLMLLFLFLVCGIHKRVVAPKIIAARCRTVLADFCLSCDESGKLIVRPAYSNQMAPDRQNANFSI</sequence>
<comment type="subcellular location">
    <subcellularLocation>
        <location evidence="2">Cytoplasm</location>
    </subcellularLocation>
    <subcellularLocation>
        <location evidence="1">Nucleus membrane</location>
        <topology evidence="1">Multi-pass membrane protein</topology>
    </subcellularLocation>
</comment>
<evidence type="ECO:0000313" key="12">
    <source>
        <dbReference type="Proteomes" id="UP000887540"/>
    </source>
</evidence>
<evidence type="ECO:0000256" key="7">
    <source>
        <dbReference type="ARBA" id="ARBA00023098"/>
    </source>
</evidence>
<dbReference type="GO" id="GO:0005737">
    <property type="term" value="C:cytoplasm"/>
    <property type="evidence" value="ECO:0007669"/>
    <property type="project" value="UniProtKB-SubCell"/>
</dbReference>
<feature type="transmembrane region" description="Helical" evidence="11">
    <location>
        <begin position="34"/>
        <end position="52"/>
    </location>
</feature>
<protein>
    <recommendedName>
        <fullName evidence="10">Transmembrane protein 188</fullName>
    </recommendedName>
</protein>
<dbReference type="GO" id="GO:0071595">
    <property type="term" value="C:Nem1-Spo7 phosphatase complex"/>
    <property type="evidence" value="ECO:0007669"/>
    <property type="project" value="InterPro"/>
</dbReference>
<organism evidence="12 13">
    <name type="scientific">Acrobeloides nanus</name>
    <dbReference type="NCBI Taxonomy" id="290746"/>
    <lineage>
        <taxon>Eukaryota</taxon>
        <taxon>Metazoa</taxon>
        <taxon>Ecdysozoa</taxon>
        <taxon>Nematoda</taxon>
        <taxon>Chromadorea</taxon>
        <taxon>Rhabditida</taxon>
        <taxon>Tylenchina</taxon>
        <taxon>Cephalobomorpha</taxon>
        <taxon>Cephaloboidea</taxon>
        <taxon>Cephalobidae</taxon>
        <taxon>Acrobeloides</taxon>
    </lineage>
</organism>
<dbReference type="Pfam" id="PF09771">
    <property type="entry name" value="Tmemb_18A"/>
    <property type="match status" value="1"/>
</dbReference>
<keyword evidence="5 11" id="KW-0812">Transmembrane</keyword>
<dbReference type="PANTHER" id="PTHR20996">
    <property type="entry name" value="NUCLEAR ENVELOPE PHOSPHATASE-REGULATORY SUBUNIT 1"/>
    <property type="match status" value="1"/>
</dbReference>
<name>A0A914DZ78_9BILA</name>
<dbReference type="Proteomes" id="UP000887540">
    <property type="component" value="Unplaced"/>
</dbReference>
<dbReference type="WBParaSite" id="ACRNAN_scaffold460.g30258.t1">
    <property type="protein sequence ID" value="ACRNAN_scaffold460.g30258.t1"/>
    <property type="gene ID" value="ACRNAN_scaffold460.g30258"/>
</dbReference>
<feature type="transmembrane region" description="Helical" evidence="11">
    <location>
        <begin position="68"/>
        <end position="87"/>
    </location>
</feature>
<keyword evidence="4" id="KW-0963">Cytoplasm</keyword>
<keyword evidence="12" id="KW-1185">Reference proteome</keyword>
<evidence type="ECO:0000256" key="1">
    <source>
        <dbReference type="ARBA" id="ARBA00004232"/>
    </source>
</evidence>
<evidence type="ECO:0000256" key="6">
    <source>
        <dbReference type="ARBA" id="ARBA00022989"/>
    </source>
</evidence>